<evidence type="ECO:0000313" key="3">
    <source>
        <dbReference type="Proteomes" id="UP000092460"/>
    </source>
</evidence>
<keyword evidence="3" id="KW-1185">Reference proteome</keyword>
<reference evidence="3" key="1">
    <citation type="submission" date="2015-01" db="EMBL/GenBank/DDBJ databases">
        <authorList>
            <person name="Aksoy S."/>
            <person name="Warren W."/>
            <person name="Wilson R.K."/>
        </authorList>
    </citation>
    <scope>NUCLEOTIDE SEQUENCE [LARGE SCALE GENOMIC DNA]</scope>
    <source>
        <strain evidence="3">IAEA</strain>
    </source>
</reference>
<dbReference type="EnsemblMetazoa" id="GPPI049192-RA">
    <property type="protein sequence ID" value="GPPI049192-PA"/>
    <property type="gene ID" value="GPPI049192"/>
</dbReference>
<reference evidence="2" key="2">
    <citation type="submission" date="2020-05" db="UniProtKB">
        <authorList>
            <consortium name="EnsemblMetazoa"/>
        </authorList>
    </citation>
    <scope>IDENTIFICATION</scope>
    <source>
        <strain evidence="2">IAEA</strain>
    </source>
</reference>
<protein>
    <submittedName>
        <fullName evidence="2">Uncharacterized protein</fullName>
    </submittedName>
</protein>
<accession>A0A1B0C4U8</accession>
<organism evidence="2 3">
    <name type="scientific">Glossina palpalis gambiensis</name>
    <dbReference type="NCBI Taxonomy" id="67801"/>
    <lineage>
        <taxon>Eukaryota</taxon>
        <taxon>Metazoa</taxon>
        <taxon>Ecdysozoa</taxon>
        <taxon>Arthropoda</taxon>
        <taxon>Hexapoda</taxon>
        <taxon>Insecta</taxon>
        <taxon>Pterygota</taxon>
        <taxon>Neoptera</taxon>
        <taxon>Endopterygota</taxon>
        <taxon>Diptera</taxon>
        <taxon>Brachycera</taxon>
        <taxon>Muscomorpha</taxon>
        <taxon>Hippoboscoidea</taxon>
        <taxon>Glossinidae</taxon>
        <taxon>Glossina</taxon>
    </lineage>
</organism>
<evidence type="ECO:0000256" key="1">
    <source>
        <dbReference type="SAM" id="Phobius"/>
    </source>
</evidence>
<sequence length="137" mass="16123">MLGKGPASEPYIRSYALGFPKKRNTLVIIAYLMILEILVIIKDTSIYFSTKWFDELKYRHQLFSFLLSYDLSWYNRNGNEKFLSNKTIMLLHKRINVFKLGNGNEKFLSNKTIMLLHKRINVFKLGLRVVVMLTART</sequence>
<dbReference type="EMBL" id="JXJN01025657">
    <property type="status" value="NOT_ANNOTATED_CDS"/>
    <property type="molecule type" value="Genomic_DNA"/>
</dbReference>
<dbReference type="AlphaFoldDB" id="A0A1B0C4U8"/>
<dbReference type="VEuPathDB" id="VectorBase:GPPI049192"/>
<keyword evidence="1" id="KW-0812">Transmembrane</keyword>
<keyword evidence="1" id="KW-0472">Membrane</keyword>
<evidence type="ECO:0000313" key="2">
    <source>
        <dbReference type="EnsemblMetazoa" id="GPPI049192-PA"/>
    </source>
</evidence>
<dbReference type="EMBL" id="JXJN01025658">
    <property type="status" value="NOT_ANNOTATED_CDS"/>
    <property type="molecule type" value="Genomic_DNA"/>
</dbReference>
<name>A0A1B0C4U8_9MUSC</name>
<proteinExistence type="predicted"/>
<feature type="transmembrane region" description="Helical" evidence="1">
    <location>
        <begin position="24"/>
        <end position="41"/>
    </location>
</feature>
<keyword evidence="1" id="KW-1133">Transmembrane helix</keyword>
<dbReference type="Proteomes" id="UP000092460">
    <property type="component" value="Unassembled WGS sequence"/>
</dbReference>